<evidence type="ECO:0000313" key="8">
    <source>
        <dbReference type="EMBL" id="UNM12786.1"/>
    </source>
</evidence>
<dbReference type="EMBL" id="CP071872">
    <property type="protein sequence ID" value="UNM12786.1"/>
    <property type="molecule type" value="Genomic_DNA"/>
</dbReference>
<dbReference type="EC" id="3.2.1.51" evidence="3"/>
<dbReference type="SUPFAM" id="SSF51445">
    <property type="entry name" value="(Trans)glycosidases"/>
    <property type="match status" value="1"/>
</dbReference>
<name>A0ABY3WQM2_9ACTN</name>
<sequence>MSTPSTPSATWFDELGLGLFLHWGHASTRGWELSWQMTGGVHLQEPPLEAVSCREYFANAATFRPERFDPAAWAELAWRAGARYVVFTAKHHDGFAMYDTKLSDYSVARTWGRDVTAEVVDAFRARGFRIGLYFSYVDWHHEDYPRLTDDAVAKPYRVGVYRKGTPEQWANFRAFMLGQLDELLTSYGDLDIVWLDGEFEHSADEWGFGEIRELIRARQPRALVNDRCVGHGDFTTPEQQLPIMAPDGPWEACLTMNTTWGHVPSDDTWKTPTAILHTLVEAASMGGNLLLNVGPTGEGEFPPRAVERLEALAGWMERHAESIHGTEAGLELWQFHGPSTRRALPGGATRLYLHLTMRPYEQITVRGVPVNRVRGVTVLGTGDPLVWTAHARLRDVHTASPDPTGELHIEIPSELLDGLCTVVAVDLAPAPAPAPAPASASASASA</sequence>
<keyword evidence="6" id="KW-0326">Glycosidase</keyword>
<feature type="domain" description="Glycoside hydrolase family 29 N-terminal" evidence="7">
    <location>
        <begin position="5"/>
        <end position="321"/>
    </location>
</feature>
<evidence type="ECO:0000256" key="5">
    <source>
        <dbReference type="ARBA" id="ARBA00022801"/>
    </source>
</evidence>
<keyword evidence="4" id="KW-0732">Signal</keyword>
<reference evidence="8 9" key="1">
    <citation type="submission" date="2021-03" db="EMBL/GenBank/DDBJ databases">
        <title>Complete genome of Streptomyces formicae strain 1H-GS9 (DSM 100524).</title>
        <authorList>
            <person name="Atanasov K.E."/>
            <person name="Altabella T."/>
            <person name="Ferrer A."/>
        </authorList>
    </citation>
    <scope>NUCLEOTIDE SEQUENCE [LARGE SCALE GENOMIC DNA]</scope>
    <source>
        <strain evidence="8 9">1H-GS9</strain>
    </source>
</reference>
<dbReference type="Pfam" id="PF01120">
    <property type="entry name" value="Alpha_L_fucos"/>
    <property type="match status" value="1"/>
</dbReference>
<comment type="function">
    <text evidence="1">Alpha-L-fucosidase is responsible for hydrolyzing the alpha-1,6-linked fucose joined to the reducing-end N-acetylglucosamine of the carbohydrate moieties of glycoproteins.</text>
</comment>
<dbReference type="InterPro" id="IPR017853">
    <property type="entry name" value="GH"/>
</dbReference>
<dbReference type="PIRSF" id="PIRSF001092">
    <property type="entry name" value="Alpha-L-fucosidase"/>
    <property type="match status" value="1"/>
</dbReference>
<dbReference type="PANTHER" id="PTHR10030">
    <property type="entry name" value="ALPHA-L-FUCOSIDASE"/>
    <property type="match status" value="1"/>
</dbReference>
<accession>A0ABY3WQM2</accession>
<proteinExistence type="inferred from homology"/>
<dbReference type="Gene3D" id="3.20.20.80">
    <property type="entry name" value="Glycosidases"/>
    <property type="match status" value="1"/>
</dbReference>
<evidence type="ECO:0000256" key="2">
    <source>
        <dbReference type="ARBA" id="ARBA00007951"/>
    </source>
</evidence>
<keyword evidence="9" id="KW-1185">Reference proteome</keyword>
<evidence type="ECO:0000256" key="1">
    <source>
        <dbReference type="ARBA" id="ARBA00004071"/>
    </source>
</evidence>
<comment type="similarity">
    <text evidence="2">Belongs to the glycosyl hydrolase 29 family.</text>
</comment>
<evidence type="ECO:0000256" key="3">
    <source>
        <dbReference type="ARBA" id="ARBA00012662"/>
    </source>
</evidence>
<dbReference type="PANTHER" id="PTHR10030:SF37">
    <property type="entry name" value="ALPHA-L-FUCOSIDASE-RELATED"/>
    <property type="match status" value="1"/>
</dbReference>
<dbReference type="InterPro" id="IPR016286">
    <property type="entry name" value="FUC_metazoa-typ"/>
</dbReference>
<dbReference type="InterPro" id="IPR057739">
    <property type="entry name" value="Glyco_hydro_29_N"/>
</dbReference>
<dbReference type="RefSeq" id="WP_242331410.1">
    <property type="nucleotide sequence ID" value="NZ_CP071872.1"/>
</dbReference>
<keyword evidence="5" id="KW-0378">Hydrolase</keyword>
<dbReference type="PRINTS" id="PR00741">
    <property type="entry name" value="GLHYDRLASE29"/>
</dbReference>
<dbReference type="InterPro" id="IPR000933">
    <property type="entry name" value="Glyco_hydro_29"/>
</dbReference>
<protein>
    <recommendedName>
        <fullName evidence="3">alpha-L-fucosidase</fullName>
        <ecNumber evidence="3">3.2.1.51</ecNumber>
    </recommendedName>
</protein>
<gene>
    <name evidence="8" type="ORF">J4032_15785</name>
</gene>
<dbReference type="Proteomes" id="UP000828924">
    <property type="component" value="Chromosome"/>
</dbReference>
<evidence type="ECO:0000313" key="9">
    <source>
        <dbReference type="Proteomes" id="UP000828924"/>
    </source>
</evidence>
<dbReference type="SMART" id="SM00812">
    <property type="entry name" value="Alpha_L_fucos"/>
    <property type="match status" value="1"/>
</dbReference>
<organism evidence="8 9">
    <name type="scientific">Streptomyces formicae</name>
    <dbReference type="NCBI Taxonomy" id="1616117"/>
    <lineage>
        <taxon>Bacteria</taxon>
        <taxon>Bacillati</taxon>
        <taxon>Actinomycetota</taxon>
        <taxon>Actinomycetes</taxon>
        <taxon>Kitasatosporales</taxon>
        <taxon>Streptomycetaceae</taxon>
        <taxon>Streptomyces</taxon>
    </lineage>
</organism>
<evidence type="ECO:0000256" key="4">
    <source>
        <dbReference type="ARBA" id="ARBA00022729"/>
    </source>
</evidence>
<evidence type="ECO:0000259" key="7">
    <source>
        <dbReference type="Pfam" id="PF01120"/>
    </source>
</evidence>
<evidence type="ECO:0000256" key="6">
    <source>
        <dbReference type="ARBA" id="ARBA00023295"/>
    </source>
</evidence>